<proteinExistence type="predicted"/>
<evidence type="ECO:0000313" key="2">
    <source>
        <dbReference type="EMBL" id="KAJ6715607.1"/>
    </source>
</evidence>
<dbReference type="InterPro" id="IPR001611">
    <property type="entry name" value="Leu-rich_rpt"/>
</dbReference>
<reference evidence="2" key="1">
    <citation type="submission" date="2022-11" db="EMBL/GenBank/DDBJ databases">
        <authorList>
            <person name="Hyden B.L."/>
            <person name="Feng K."/>
            <person name="Yates T."/>
            <person name="Jawdy S."/>
            <person name="Smart L.B."/>
            <person name="Muchero W."/>
        </authorList>
    </citation>
    <scope>NUCLEOTIDE SEQUENCE</scope>
    <source>
        <tissue evidence="2">Shoot tip</tissue>
    </source>
</reference>
<comment type="subcellular location">
    <subcellularLocation>
        <location evidence="1">Cell envelope</location>
    </subcellularLocation>
</comment>
<dbReference type="InterPro" id="IPR032675">
    <property type="entry name" value="LRR_dom_sf"/>
</dbReference>
<accession>A0A9Q0TPV1</accession>
<comment type="caution">
    <text evidence="2">The sequence shown here is derived from an EMBL/GenBank/DDBJ whole genome shotgun (WGS) entry which is preliminary data.</text>
</comment>
<dbReference type="PANTHER" id="PTHR48059:SF30">
    <property type="entry name" value="OS06G0587000 PROTEIN"/>
    <property type="match status" value="1"/>
</dbReference>
<keyword evidence="3" id="KW-1185">Reference proteome</keyword>
<gene>
    <name evidence="2" type="ORF">OIU85_027047</name>
</gene>
<dbReference type="Gene3D" id="3.80.10.10">
    <property type="entry name" value="Ribonuclease Inhibitor"/>
    <property type="match status" value="1"/>
</dbReference>
<dbReference type="EMBL" id="JAPFFL010000007">
    <property type="protein sequence ID" value="KAJ6715607.1"/>
    <property type="molecule type" value="Genomic_DNA"/>
</dbReference>
<dbReference type="SUPFAM" id="SSF52058">
    <property type="entry name" value="L domain-like"/>
    <property type="match status" value="1"/>
</dbReference>
<evidence type="ECO:0000313" key="3">
    <source>
        <dbReference type="Proteomes" id="UP001151529"/>
    </source>
</evidence>
<dbReference type="OrthoDB" id="1714660at2759"/>
<protein>
    <submittedName>
        <fullName evidence="2">LEUCINE-RICH REPEAT-CONTAINING PROTEIN</fullName>
    </submittedName>
</protein>
<dbReference type="Proteomes" id="UP001151529">
    <property type="component" value="Chromosome 1"/>
</dbReference>
<evidence type="ECO:0000256" key="1">
    <source>
        <dbReference type="ARBA" id="ARBA00004196"/>
    </source>
</evidence>
<reference evidence="2" key="2">
    <citation type="journal article" date="2023" name="Int. J. Mol. Sci.">
        <title>De Novo Assembly and Annotation of 11 Diverse Shrub Willow (Salix) Genomes Reveals Novel Gene Organization in Sex-Linked Regions.</title>
        <authorList>
            <person name="Hyden B."/>
            <person name="Feng K."/>
            <person name="Yates T.B."/>
            <person name="Jawdy S."/>
            <person name="Cereghino C."/>
            <person name="Smart L.B."/>
            <person name="Muchero W."/>
        </authorList>
    </citation>
    <scope>NUCLEOTIDE SEQUENCE [LARGE SCALE GENOMIC DNA]</scope>
    <source>
        <tissue evidence="2">Shoot tip</tissue>
    </source>
</reference>
<dbReference type="PANTHER" id="PTHR48059">
    <property type="entry name" value="POLYGALACTURONASE INHIBITOR 1"/>
    <property type="match status" value="1"/>
</dbReference>
<dbReference type="AlphaFoldDB" id="A0A9Q0TPV1"/>
<dbReference type="Pfam" id="PF13855">
    <property type="entry name" value="LRR_8"/>
    <property type="match status" value="1"/>
</dbReference>
<dbReference type="InterPro" id="IPR051848">
    <property type="entry name" value="PGIP"/>
</dbReference>
<name>A0A9Q0TPV1_SALVM</name>
<sequence length="103" mass="11387">MAYLNYLDLSNNSFDASDLPSSFSNLKALTTLMMENTGLEGLVPPALFDIPSLQTLILRNNKLSGTLDIASNSSSELKVIDMQNNNISFYPETPERRNKGIVM</sequence>
<organism evidence="2 3">
    <name type="scientific">Salix viminalis</name>
    <name type="common">Common osier</name>
    <name type="synonym">Basket willow</name>
    <dbReference type="NCBI Taxonomy" id="40686"/>
    <lineage>
        <taxon>Eukaryota</taxon>
        <taxon>Viridiplantae</taxon>
        <taxon>Streptophyta</taxon>
        <taxon>Embryophyta</taxon>
        <taxon>Tracheophyta</taxon>
        <taxon>Spermatophyta</taxon>
        <taxon>Magnoliopsida</taxon>
        <taxon>eudicotyledons</taxon>
        <taxon>Gunneridae</taxon>
        <taxon>Pentapetalae</taxon>
        <taxon>rosids</taxon>
        <taxon>fabids</taxon>
        <taxon>Malpighiales</taxon>
        <taxon>Salicaceae</taxon>
        <taxon>Saliceae</taxon>
        <taxon>Salix</taxon>
    </lineage>
</organism>